<keyword evidence="1" id="KW-0547">Nucleotide-binding</keyword>
<dbReference type="Proteomes" id="UP000248329">
    <property type="component" value="Unassembled WGS sequence"/>
</dbReference>
<reference evidence="1" key="1">
    <citation type="submission" date="2018-01" db="EMBL/GenBank/DDBJ databases">
        <authorList>
            <person name="Krukenberg V."/>
        </authorList>
    </citation>
    <scope>NUCLEOTIDE SEQUENCE</scope>
    <source>
        <strain evidence="1">E20ANME2</strain>
    </source>
</reference>
<proteinExistence type="predicted"/>
<dbReference type="EMBL" id="PQXF01000005">
    <property type="protein sequence ID" value="PXF61405.1"/>
    <property type="molecule type" value="Genomic_DNA"/>
</dbReference>
<comment type="caution">
    <text evidence="1">The sequence shown here is derived from an EMBL/GenBank/DDBJ whole genome shotgun (WGS) entry which is preliminary data.</text>
</comment>
<organism evidence="1 2">
    <name type="scientific">Candidatus Methanogaster sp</name>
    <dbReference type="NCBI Taxonomy" id="3386292"/>
    <lineage>
        <taxon>Archaea</taxon>
        <taxon>Methanobacteriati</taxon>
        <taxon>Methanobacteriota</taxon>
        <taxon>Stenosarchaea group</taxon>
        <taxon>Methanomicrobia</taxon>
        <taxon>Methanosarcinales</taxon>
        <taxon>ANME-2 cluster</taxon>
        <taxon>Candidatus Methanogasteraceae</taxon>
        <taxon>Candidatus Methanogaster</taxon>
    </lineage>
</organism>
<keyword evidence="1" id="KW-0067">ATP-binding</keyword>
<protein>
    <submittedName>
        <fullName evidence="1">ABC transporter ATP-binding protein</fullName>
    </submittedName>
</protein>
<evidence type="ECO:0000313" key="2">
    <source>
        <dbReference type="Proteomes" id="UP000248329"/>
    </source>
</evidence>
<name>A0AC61L4G2_9EURY</name>
<evidence type="ECO:0000313" key="1">
    <source>
        <dbReference type="EMBL" id="PXF61405.1"/>
    </source>
</evidence>
<accession>A0AC61L4G2</accession>
<gene>
    <name evidence="1" type="ORF">C4B59_03985</name>
</gene>
<sequence>MNYAIETFGLTKRFARTKGFIDLIHPLKRKEITAIEDVNLKIKKGELFGVLGPNGAGKTTLIKMLCTLILPTSGTASVNGYDIVDEGDNVRASIGLVTGEERSFYWRLSGRQNLKFFASLHGFSSSDAHRKVGELLDIVDMADKADDRFHNYSTGMKQRMAIARGLLNDPDMLFMDEPTKSLDPDAARHLQEFSRRLVKDQKKTVFLSTHHLDEAEHLCDRIMIIDRAKVRTCGSLSEIREKMGNEVGYILEVRRLSGEMQDKLSNMDGVIDLSTHVRYDVTSLEIRISDGEIVLPQIIDAIVEGGGRIQRCEIDETSLDSVFARIIDGGDDKR</sequence>